<dbReference type="Pfam" id="PF00319">
    <property type="entry name" value="SRF-TF"/>
    <property type="match status" value="1"/>
</dbReference>
<dbReference type="GO" id="GO:0005634">
    <property type="term" value="C:nucleus"/>
    <property type="evidence" value="ECO:0007669"/>
    <property type="project" value="UniProtKB-SubCell"/>
</dbReference>
<dbReference type="PROSITE" id="PS50066">
    <property type="entry name" value="MADS_BOX_2"/>
    <property type="match status" value="1"/>
</dbReference>
<dbReference type="CDD" id="cd00265">
    <property type="entry name" value="MADS_MEF2_like"/>
    <property type="match status" value="1"/>
</dbReference>
<dbReference type="Gene3D" id="3.40.1810.10">
    <property type="entry name" value="Transcription factor, MADS-box"/>
    <property type="match status" value="1"/>
</dbReference>
<reference evidence="7 8" key="1">
    <citation type="journal article" date="2013" name="Proc. Natl. Acad. Sci. U.S.A.">
        <title>Fine-scale variation in meiotic recombination in Mimulus inferred from population shotgun sequencing.</title>
        <authorList>
            <person name="Hellsten U."/>
            <person name="Wright K.M."/>
            <person name="Jenkins J."/>
            <person name="Shu S."/>
            <person name="Yuan Y."/>
            <person name="Wessler S.R."/>
            <person name="Schmutz J."/>
            <person name="Willis J.H."/>
            <person name="Rokhsar D.S."/>
        </authorList>
    </citation>
    <scope>NUCLEOTIDE SEQUENCE [LARGE SCALE GENOMIC DNA]</scope>
    <source>
        <strain evidence="8">cv. DUN x IM62</strain>
    </source>
</reference>
<dbReference type="GO" id="GO:0000981">
    <property type="term" value="F:DNA-binding transcription factor activity, RNA polymerase II-specific"/>
    <property type="evidence" value="ECO:0000318"/>
    <property type="project" value="GO_Central"/>
</dbReference>
<dbReference type="SUPFAM" id="SSF55455">
    <property type="entry name" value="SRF-like"/>
    <property type="match status" value="1"/>
</dbReference>
<evidence type="ECO:0000256" key="4">
    <source>
        <dbReference type="ARBA" id="ARBA00023163"/>
    </source>
</evidence>
<dbReference type="GO" id="GO:0000978">
    <property type="term" value="F:RNA polymerase II cis-regulatory region sequence-specific DNA binding"/>
    <property type="evidence" value="ECO:0000318"/>
    <property type="project" value="GO_Central"/>
</dbReference>
<sequence>MGRKKLEIKRIEDNSARMVCFSKRRNGLIKKAKELSVLCDVDVAAIIFSKRGKLYQYCSADSISQVLQEYKSRIESENDGCDTEDLYSKNGDYLTYGELLKTVGSELKEPRVEKLSVADLGLMQKQLETALMEIRLTKTKMMTDAQSSLQEKEKMLEEEKKNFNEIVEGNKCAKKKKVVIDLNIAADG</sequence>
<dbReference type="OMA" id="KEISGEH"/>
<dbReference type="EMBL" id="KI630767">
    <property type="protein sequence ID" value="EYU33462.1"/>
    <property type="molecule type" value="Genomic_DNA"/>
</dbReference>
<name>A0A022QXX6_ERYGU</name>
<evidence type="ECO:0000256" key="1">
    <source>
        <dbReference type="ARBA" id="ARBA00004123"/>
    </source>
</evidence>
<feature type="domain" description="MADS-box" evidence="6">
    <location>
        <begin position="1"/>
        <end position="61"/>
    </location>
</feature>
<dbReference type="PANTHER" id="PTHR48019">
    <property type="entry name" value="SERUM RESPONSE FACTOR HOMOLOG"/>
    <property type="match status" value="1"/>
</dbReference>
<comment type="subcellular location">
    <subcellularLocation>
        <location evidence="1">Nucleus</location>
    </subcellularLocation>
</comment>
<keyword evidence="3" id="KW-0238">DNA-binding</keyword>
<dbReference type="Pfam" id="PF01486">
    <property type="entry name" value="K-box"/>
    <property type="match status" value="1"/>
</dbReference>
<dbReference type="InterPro" id="IPR036879">
    <property type="entry name" value="TF_MADSbox_sf"/>
</dbReference>
<evidence type="ECO:0000259" key="6">
    <source>
        <dbReference type="PROSITE" id="PS50066"/>
    </source>
</evidence>
<protein>
    <recommendedName>
        <fullName evidence="6">MADS-box domain-containing protein</fullName>
    </recommendedName>
</protein>
<dbReference type="Proteomes" id="UP000030748">
    <property type="component" value="Unassembled WGS sequence"/>
</dbReference>
<dbReference type="SMART" id="SM00432">
    <property type="entry name" value="MADS"/>
    <property type="match status" value="1"/>
</dbReference>
<dbReference type="STRING" id="4155.A0A022QXX6"/>
<keyword evidence="5" id="KW-0539">Nucleus</keyword>
<dbReference type="GO" id="GO:0046983">
    <property type="term" value="F:protein dimerization activity"/>
    <property type="evidence" value="ECO:0007669"/>
    <property type="project" value="InterPro"/>
</dbReference>
<dbReference type="GO" id="GO:0006357">
    <property type="term" value="P:regulation of transcription by RNA polymerase II"/>
    <property type="evidence" value="ECO:0000318"/>
    <property type="project" value="GO_Central"/>
</dbReference>
<evidence type="ECO:0000256" key="3">
    <source>
        <dbReference type="ARBA" id="ARBA00023125"/>
    </source>
</evidence>
<dbReference type="InterPro" id="IPR050142">
    <property type="entry name" value="MADS-box/MEF2_TF"/>
</dbReference>
<evidence type="ECO:0000256" key="2">
    <source>
        <dbReference type="ARBA" id="ARBA00023015"/>
    </source>
</evidence>
<dbReference type="GO" id="GO:0045944">
    <property type="term" value="P:positive regulation of transcription by RNA polymerase II"/>
    <property type="evidence" value="ECO:0007669"/>
    <property type="project" value="InterPro"/>
</dbReference>
<proteinExistence type="predicted"/>
<dbReference type="eggNOG" id="KOG0014">
    <property type="taxonomic scope" value="Eukaryota"/>
</dbReference>
<dbReference type="InterPro" id="IPR033896">
    <property type="entry name" value="MEF2-like_N"/>
</dbReference>
<dbReference type="PhylomeDB" id="A0A022QXX6"/>
<accession>A0A022QXX6</accession>
<dbReference type="AlphaFoldDB" id="A0A022QXX6"/>
<evidence type="ECO:0000313" key="8">
    <source>
        <dbReference type="Proteomes" id="UP000030748"/>
    </source>
</evidence>
<evidence type="ECO:0000313" key="7">
    <source>
        <dbReference type="EMBL" id="EYU33462.1"/>
    </source>
</evidence>
<dbReference type="PRINTS" id="PR00404">
    <property type="entry name" value="MADSDOMAIN"/>
</dbReference>
<keyword evidence="8" id="KW-1185">Reference proteome</keyword>
<dbReference type="InterPro" id="IPR002100">
    <property type="entry name" value="TF_MADSbox"/>
</dbReference>
<dbReference type="OrthoDB" id="1898716at2759"/>
<organism evidence="7 8">
    <name type="scientific">Erythranthe guttata</name>
    <name type="common">Yellow monkey flower</name>
    <name type="synonym">Mimulus guttatus</name>
    <dbReference type="NCBI Taxonomy" id="4155"/>
    <lineage>
        <taxon>Eukaryota</taxon>
        <taxon>Viridiplantae</taxon>
        <taxon>Streptophyta</taxon>
        <taxon>Embryophyta</taxon>
        <taxon>Tracheophyta</taxon>
        <taxon>Spermatophyta</taxon>
        <taxon>Magnoliopsida</taxon>
        <taxon>eudicotyledons</taxon>
        <taxon>Gunneridae</taxon>
        <taxon>Pentapetalae</taxon>
        <taxon>asterids</taxon>
        <taxon>lamiids</taxon>
        <taxon>Lamiales</taxon>
        <taxon>Phrymaceae</taxon>
        <taxon>Erythranthe</taxon>
    </lineage>
</organism>
<keyword evidence="2" id="KW-0805">Transcription regulation</keyword>
<keyword evidence="4" id="KW-0804">Transcription</keyword>
<evidence type="ECO:0000256" key="5">
    <source>
        <dbReference type="ARBA" id="ARBA00023242"/>
    </source>
</evidence>
<dbReference type="KEGG" id="egt:105962393"/>
<gene>
    <name evidence="7" type="ORF">MIMGU_mgv1a014465mg</name>
</gene>
<dbReference type="InterPro" id="IPR002487">
    <property type="entry name" value="TF_Kbox"/>
</dbReference>